<dbReference type="SMART" id="SM00448">
    <property type="entry name" value="REC"/>
    <property type="match status" value="1"/>
</dbReference>
<dbReference type="PANTHER" id="PTHR33121:SF71">
    <property type="entry name" value="OXYGEN SENSOR PROTEIN DOSP"/>
    <property type="match status" value="1"/>
</dbReference>
<evidence type="ECO:0000256" key="1">
    <source>
        <dbReference type="PROSITE-ProRule" id="PRU00169"/>
    </source>
</evidence>
<reference evidence="4 5" key="1">
    <citation type="submission" date="2019-08" db="EMBL/GenBank/DDBJ databases">
        <title>Hyperibacter terrae gen. nov., sp. nov. and Hyperibacter viscosus sp. nov., two new members in the family Rhodospirillaceae isolated from the rhizosphere of Hypericum perforatum.</title>
        <authorList>
            <person name="Noviana Z."/>
        </authorList>
    </citation>
    <scope>NUCLEOTIDE SEQUENCE [LARGE SCALE GENOMIC DNA]</scope>
    <source>
        <strain evidence="4 5">R5913</strain>
    </source>
</reference>
<evidence type="ECO:0000259" key="3">
    <source>
        <dbReference type="PROSITE" id="PS50883"/>
    </source>
</evidence>
<dbReference type="InterPro" id="IPR001789">
    <property type="entry name" value="Sig_transdc_resp-reg_receiver"/>
</dbReference>
<dbReference type="CDD" id="cd01948">
    <property type="entry name" value="EAL"/>
    <property type="match status" value="1"/>
</dbReference>
<feature type="domain" description="Response regulatory" evidence="2">
    <location>
        <begin position="10"/>
        <end position="129"/>
    </location>
</feature>
<dbReference type="InterPro" id="IPR035919">
    <property type="entry name" value="EAL_sf"/>
</dbReference>
<dbReference type="Gene3D" id="3.40.50.2300">
    <property type="match status" value="1"/>
</dbReference>
<sequence>MNAKVSPPRRLLIFDDDPAIGQTFAAIAETVNFASHSATHSEDFFRILKEWNPTHIALDLVMPGVDGIEALGLLGDLKCRAEIIITSGMGSRVLDAARRAAAEHGLSVAGVIAKPFPAAELRALLTKTPVVVPAVGPARIPVPQDDLGEFTEEELAGALDRRELRVFYQPIIECAAGALAGFEALARWTRANGQAVSPDVFIPFAESTGLIDRLSDQVVSQAMAWLTGAFPDTALLLSLNLSARSLSDETLADRIAQACRQHAIAPARIILEITETSAMSHSITTLDLVTRFRIKGFQLSIDDFGVGYSSLVQLARLPFSELKIDKTFVISAQKSKESRSIVKAIVSLAHSLELRVTAEGVEDEWTLGFLKELHCDFAQGFHISRPMEGGAAEKWVRERILPDRYGSGIDRADPILKT</sequence>
<dbReference type="EMBL" id="CP042906">
    <property type="protein sequence ID" value="QEX19472.1"/>
    <property type="molecule type" value="Genomic_DNA"/>
</dbReference>
<evidence type="ECO:0000313" key="5">
    <source>
        <dbReference type="Proteomes" id="UP000326202"/>
    </source>
</evidence>
<dbReference type="KEGG" id="htq:FRZ44_47860"/>
<dbReference type="InterPro" id="IPR011006">
    <property type="entry name" value="CheY-like_superfamily"/>
</dbReference>
<dbReference type="SMART" id="SM00052">
    <property type="entry name" value="EAL"/>
    <property type="match status" value="1"/>
</dbReference>
<dbReference type="Gene3D" id="3.20.20.450">
    <property type="entry name" value="EAL domain"/>
    <property type="match status" value="1"/>
</dbReference>
<name>A0A5J6MPC7_9PROT</name>
<dbReference type="GO" id="GO:0000160">
    <property type="term" value="P:phosphorelay signal transduction system"/>
    <property type="evidence" value="ECO:0007669"/>
    <property type="project" value="InterPro"/>
</dbReference>
<evidence type="ECO:0000313" key="4">
    <source>
        <dbReference type="EMBL" id="QEX19472.1"/>
    </source>
</evidence>
<organism evidence="4 5">
    <name type="scientific">Hypericibacter terrae</name>
    <dbReference type="NCBI Taxonomy" id="2602015"/>
    <lineage>
        <taxon>Bacteria</taxon>
        <taxon>Pseudomonadati</taxon>
        <taxon>Pseudomonadota</taxon>
        <taxon>Alphaproteobacteria</taxon>
        <taxon>Rhodospirillales</taxon>
        <taxon>Dongiaceae</taxon>
        <taxon>Hypericibacter</taxon>
    </lineage>
</organism>
<dbReference type="OrthoDB" id="7251575at2"/>
<dbReference type="PANTHER" id="PTHR33121">
    <property type="entry name" value="CYCLIC DI-GMP PHOSPHODIESTERASE PDEF"/>
    <property type="match status" value="1"/>
</dbReference>
<keyword evidence="5" id="KW-1185">Reference proteome</keyword>
<dbReference type="InterPro" id="IPR001633">
    <property type="entry name" value="EAL_dom"/>
</dbReference>
<dbReference type="Proteomes" id="UP000326202">
    <property type="component" value="Chromosome"/>
</dbReference>
<dbReference type="InterPro" id="IPR050706">
    <property type="entry name" value="Cyclic-di-GMP_PDE-like"/>
</dbReference>
<dbReference type="PROSITE" id="PS50110">
    <property type="entry name" value="RESPONSE_REGULATORY"/>
    <property type="match status" value="1"/>
</dbReference>
<dbReference type="RefSeq" id="WP_151179532.1">
    <property type="nucleotide sequence ID" value="NZ_CP042906.1"/>
</dbReference>
<feature type="modified residue" description="4-aspartylphosphate" evidence="1">
    <location>
        <position position="59"/>
    </location>
</feature>
<protein>
    <submittedName>
        <fullName evidence="4">Diguanylate phosphodiesterase</fullName>
    </submittedName>
</protein>
<dbReference type="Pfam" id="PF00563">
    <property type="entry name" value="EAL"/>
    <property type="match status" value="1"/>
</dbReference>
<evidence type="ECO:0000259" key="2">
    <source>
        <dbReference type="PROSITE" id="PS50110"/>
    </source>
</evidence>
<dbReference type="SUPFAM" id="SSF52172">
    <property type="entry name" value="CheY-like"/>
    <property type="match status" value="1"/>
</dbReference>
<proteinExistence type="predicted"/>
<dbReference type="Pfam" id="PF00072">
    <property type="entry name" value="Response_reg"/>
    <property type="match status" value="1"/>
</dbReference>
<dbReference type="AlphaFoldDB" id="A0A5J6MPC7"/>
<gene>
    <name evidence="4" type="ORF">FRZ44_47860</name>
</gene>
<feature type="domain" description="EAL" evidence="3">
    <location>
        <begin position="148"/>
        <end position="400"/>
    </location>
</feature>
<dbReference type="GO" id="GO:0071111">
    <property type="term" value="F:cyclic-guanylate-specific phosphodiesterase activity"/>
    <property type="evidence" value="ECO:0007669"/>
    <property type="project" value="InterPro"/>
</dbReference>
<accession>A0A5J6MPC7</accession>
<keyword evidence="1" id="KW-0597">Phosphoprotein</keyword>
<dbReference type="SUPFAM" id="SSF141868">
    <property type="entry name" value="EAL domain-like"/>
    <property type="match status" value="1"/>
</dbReference>
<dbReference type="PROSITE" id="PS50883">
    <property type="entry name" value="EAL"/>
    <property type="match status" value="1"/>
</dbReference>